<dbReference type="EMBL" id="CP069127">
    <property type="protein sequence ID" value="QRG68355.1"/>
    <property type="molecule type" value="Genomic_DNA"/>
</dbReference>
<evidence type="ECO:0000256" key="6">
    <source>
        <dbReference type="RuleBase" id="RU363041"/>
    </source>
</evidence>
<dbReference type="Pfam" id="PF01925">
    <property type="entry name" value="TauE"/>
    <property type="match status" value="1"/>
</dbReference>
<dbReference type="InterPro" id="IPR051598">
    <property type="entry name" value="TSUP/Inactive_protease-like"/>
</dbReference>
<keyword evidence="6" id="KW-1003">Cell membrane</keyword>
<name>A0ABX7FRC9_BRECH</name>
<keyword evidence="4 6" id="KW-1133">Transmembrane helix</keyword>
<keyword evidence="3 6" id="KW-0812">Transmembrane</keyword>
<proteinExistence type="inferred from homology"/>
<feature type="transmembrane region" description="Helical" evidence="6">
    <location>
        <begin position="103"/>
        <end position="120"/>
    </location>
</feature>
<evidence type="ECO:0000256" key="3">
    <source>
        <dbReference type="ARBA" id="ARBA00022692"/>
    </source>
</evidence>
<accession>A0ABX7FRC9</accession>
<feature type="transmembrane region" description="Helical" evidence="6">
    <location>
        <begin position="72"/>
        <end position="91"/>
    </location>
</feature>
<sequence length="260" mass="27147">MTSIQVILAIVSGGIVGFVLGLLGGGGSILATPLLLYIVGVQDPHVVIGTSAFAVAVNAYINFIPHAKAGHVRWKAAACFAILGSIGAFFGSFVGKLIPGKQLLFFFAVFMIVMAVRMSMPKKKSEETVDAGAQVRFLRVAVIALAVGALSGFFGIGGGFLIVPGLMFATKMPMIAAIGSSLLSVGTIGMTTAMNYSLSGLVNWWVVLAFVGGGMIGGLAGFFLANRLSQQRRVLQYLFSGVVMAVAIYMLFINAEALNL</sequence>
<feature type="transmembrane region" description="Helical" evidence="6">
    <location>
        <begin position="6"/>
        <end position="39"/>
    </location>
</feature>
<evidence type="ECO:0000256" key="4">
    <source>
        <dbReference type="ARBA" id="ARBA00022989"/>
    </source>
</evidence>
<feature type="transmembrane region" description="Helical" evidence="6">
    <location>
        <begin position="140"/>
        <end position="163"/>
    </location>
</feature>
<keyword evidence="5 6" id="KW-0472">Membrane</keyword>
<dbReference type="PANTHER" id="PTHR43701">
    <property type="entry name" value="MEMBRANE TRANSPORTER PROTEIN MJ0441-RELATED"/>
    <property type="match status" value="1"/>
</dbReference>
<organism evidence="7 8">
    <name type="scientific">Brevibacillus choshinensis</name>
    <dbReference type="NCBI Taxonomy" id="54911"/>
    <lineage>
        <taxon>Bacteria</taxon>
        <taxon>Bacillati</taxon>
        <taxon>Bacillota</taxon>
        <taxon>Bacilli</taxon>
        <taxon>Bacillales</taxon>
        <taxon>Paenibacillaceae</taxon>
        <taxon>Brevibacillus</taxon>
    </lineage>
</organism>
<feature type="transmembrane region" description="Helical" evidence="6">
    <location>
        <begin position="237"/>
        <end position="255"/>
    </location>
</feature>
<feature type="transmembrane region" description="Helical" evidence="6">
    <location>
        <begin position="46"/>
        <end position="66"/>
    </location>
</feature>
<evidence type="ECO:0000256" key="5">
    <source>
        <dbReference type="ARBA" id="ARBA00023136"/>
    </source>
</evidence>
<dbReference type="PANTHER" id="PTHR43701:SF2">
    <property type="entry name" value="MEMBRANE TRANSPORTER PROTEIN YJNA-RELATED"/>
    <property type="match status" value="1"/>
</dbReference>
<dbReference type="RefSeq" id="WP_203355360.1">
    <property type="nucleotide sequence ID" value="NZ_CP069127.1"/>
</dbReference>
<evidence type="ECO:0000256" key="2">
    <source>
        <dbReference type="ARBA" id="ARBA00009142"/>
    </source>
</evidence>
<reference evidence="7 8" key="1">
    <citation type="submission" date="2021-01" db="EMBL/GenBank/DDBJ databases">
        <title>Identification of strong promoters based on the transcriptome of Brevibacillus choshinensis.</title>
        <authorList>
            <person name="Yao D."/>
            <person name="Zhang K."/>
            <person name="Wu J."/>
        </authorList>
    </citation>
    <scope>NUCLEOTIDE SEQUENCE [LARGE SCALE GENOMIC DNA]</scope>
    <source>
        <strain evidence="7 8">HPD31-SP3</strain>
    </source>
</reference>
<feature type="transmembrane region" description="Helical" evidence="6">
    <location>
        <begin position="175"/>
        <end position="198"/>
    </location>
</feature>
<dbReference type="Proteomes" id="UP000596248">
    <property type="component" value="Chromosome"/>
</dbReference>
<evidence type="ECO:0000313" key="7">
    <source>
        <dbReference type="EMBL" id="QRG68355.1"/>
    </source>
</evidence>
<comment type="subcellular location">
    <subcellularLocation>
        <location evidence="6">Cell membrane</location>
        <topology evidence="6">Multi-pass membrane protein</topology>
    </subcellularLocation>
    <subcellularLocation>
        <location evidence="1">Membrane</location>
        <topology evidence="1">Multi-pass membrane protein</topology>
    </subcellularLocation>
</comment>
<feature type="transmembrane region" description="Helical" evidence="6">
    <location>
        <begin position="204"/>
        <end position="225"/>
    </location>
</feature>
<protein>
    <recommendedName>
        <fullName evidence="6">Probable membrane transporter protein</fullName>
    </recommendedName>
</protein>
<comment type="similarity">
    <text evidence="2 6">Belongs to the 4-toluene sulfonate uptake permease (TSUP) (TC 2.A.102) family.</text>
</comment>
<keyword evidence="8" id="KW-1185">Reference proteome</keyword>
<evidence type="ECO:0000313" key="8">
    <source>
        <dbReference type="Proteomes" id="UP000596248"/>
    </source>
</evidence>
<evidence type="ECO:0000256" key="1">
    <source>
        <dbReference type="ARBA" id="ARBA00004141"/>
    </source>
</evidence>
<dbReference type="InterPro" id="IPR002781">
    <property type="entry name" value="TM_pro_TauE-like"/>
</dbReference>
<gene>
    <name evidence="7" type="ORF">JNE38_04060</name>
</gene>